<dbReference type="Proteomes" id="UP001147752">
    <property type="component" value="Unassembled WGS sequence"/>
</dbReference>
<dbReference type="EMBL" id="JAPZBT010000003">
    <property type="protein sequence ID" value="KAJ5365143.1"/>
    <property type="molecule type" value="Genomic_DNA"/>
</dbReference>
<protein>
    <submittedName>
        <fullName evidence="1">Uncharacterized protein</fullName>
    </submittedName>
</protein>
<dbReference type="RefSeq" id="XP_056576610.1">
    <property type="nucleotide sequence ID" value="XM_056725759.1"/>
</dbReference>
<accession>A0A9W9RWK0</accession>
<sequence>MTDTANSKSCAHYARQYMVCESIAQGPVSTLPCTFIAGENTNISVRYNKPPTPRIPTLARVGKGKKKHTVSYGPTMLAATSNDPLQDTPHYLSTPGINLNDFKAQSLANYLEL</sequence>
<name>A0A9W9RWK0_9EURO</name>
<evidence type="ECO:0000313" key="2">
    <source>
        <dbReference type="Proteomes" id="UP001147752"/>
    </source>
</evidence>
<reference evidence="1" key="1">
    <citation type="submission" date="2022-12" db="EMBL/GenBank/DDBJ databases">
        <authorList>
            <person name="Petersen C."/>
        </authorList>
    </citation>
    <scope>NUCLEOTIDE SEQUENCE</scope>
    <source>
        <strain evidence="1">IBT 3081</strain>
    </source>
</reference>
<dbReference type="GeneID" id="81464942"/>
<organism evidence="1 2">
    <name type="scientific">Penicillium concentricum</name>
    <dbReference type="NCBI Taxonomy" id="293559"/>
    <lineage>
        <taxon>Eukaryota</taxon>
        <taxon>Fungi</taxon>
        <taxon>Dikarya</taxon>
        <taxon>Ascomycota</taxon>
        <taxon>Pezizomycotina</taxon>
        <taxon>Eurotiomycetes</taxon>
        <taxon>Eurotiomycetidae</taxon>
        <taxon>Eurotiales</taxon>
        <taxon>Aspergillaceae</taxon>
        <taxon>Penicillium</taxon>
    </lineage>
</organism>
<dbReference type="AlphaFoldDB" id="A0A9W9RWK0"/>
<evidence type="ECO:0000313" key="1">
    <source>
        <dbReference type="EMBL" id="KAJ5365143.1"/>
    </source>
</evidence>
<keyword evidence="2" id="KW-1185">Reference proteome</keyword>
<reference evidence="1" key="2">
    <citation type="journal article" date="2023" name="IMA Fungus">
        <title>Comparative genomic study of the Penicillium genus elucidates a diverse pangenome and 15 lateral gene transfer events.</title>
        <authorList>
            <person name="Petersen C."/>
            <person name="Sorensen T."/>
            <person name="Nielsen M.R."/>
            <person name="Sondergaard T.E."/>
            <person name="Sorensen J.L."/>
            <person name="Fitzpatrick D.A."/>
            <person name="Frisvad J.C."/>
            <person name="Nielsen K.L."/>
        </authorList>
    </citation>
    <scope>NUCLEOTIDE SEQUENCE</scope>
    <source>
        <strain evidence="1">IBT 3081</strain>
    </source>
</reference>
<gene>
    <name evidence="1" type="ORF">N7517_008029</name>
</gene>
<proteinExistence type="predicted"/>
<comment type="caution">
    <text evidence="1">The sequence shown here is derived from an EMBL/GenBank/DDBJ whole genome shotgun (WGS) entry which is preliminary data.</text>
</comment>